<dbReference type="AlphaFoldDB" id="A0A239H1Z4"/>
<evidence type="ECO:0000313" key="5">
    <source>
        <dbReference type="Proteomes" id="UP000198282"/>
    </source>
</evidence>
<evidence type="ECO:0000256" key="1">
    <source>
        <dbReference type="ARBA" id="ARBA00006484"/>
    </source>
</evidence>
<evidence type="ECO:0000256" key="2">
    <source>
        <dbReference type="ARBA" id="ARBA00023002"/>
    </source>
</evidence>
<dbReference type="Proteomes" id="UP000198282">
    <property type="component" value="Unassembled WGS sequence"/>
</dbReference>
<dbReference type="PANTHER" id="PTHR42879">
    <property type="entry name" value="3-OXOACYL-(ACYL-CARRIER-PROTEIN) REDUCTASE"/>
    <property type="match status" value="1"/>
</dbReference>
<dbReference type="RefSeq" id="WP_089208335.1">
    <property type="nucleotide sequence ID" value="NZ_FZOD01000015.1"/>
</dbReference>
<dbReference type="PRINTS" id="PR00081">
    <property type="entry name" value="GDHRDH"/>
</dbReference>
<dbReference type="EMBL" id="FZOD01000015">
    <property type="protein sequence ID" value="SNS74823.1"/>
    <property type="molecule type" value="Genomic_DNA"/>
</dbReference>
<dbReference type="InterPro" id="IPR036291">
    <property type="entry name" value="NAD(P)-bd_dom_sf"/>
</dbReference>
<evidence type="ECO:0000256" key="3">
    <source>
        <dbReference type="RuleBase" id="RU000363"/>
    </source>
</evidence>
<protein>
    <submittedName>
        <fullName evidence="4">NAD(P)-dependent dehydrogenase, short-chain alcohol dehydrogenase family</fullName>
    </submittedName>
</protein>
<dbReference type="FunFam" id="3.40.50.720:FF:000084">
    <property type="entry name" value="Short-chain dehydrogenase reductase"/>
    <property type="match status" value="1"/>
</dbReference>
<evidence type="ECO:0000313" key="4">
    <source>
        <dbReference type="EMBL" id="SNS74823.1"/>
    </source>
</evidence>
<organism evidence="4 5">
    <name type="scientific">Streptosporangium subroseum</name>
    <dbReference type="NCBI Taxonomy" id="106412"/>
    <lineage>
        <taxon>Bacteria</taxon>
        <taxon>Bacillati</taxon>
        <taxon>Actinomycetota</taxon>
        <taxon>Actinomycetes</taxon>
        <taxon>Streptosporangiales</taxon>
        <taxon>Streptosporangiaceae</taxon>
        <taxon>Streptosporangium</taxon>
    </lineage>
</organism>
<name>A0A239H1Z4_9ACTN</name>
<accession>A0A239H1Z4</accession>
<reference evidence="4 5" key="1">
    <citation type="submission" date="2017-06" db="EMBL/GenBank/DDBJ databases">
        <authorList>
            <person name="Kim H.J."/>
            <person name="Triplett B.A."/>
        </authorList>
    </citation>
    <scope>NUCLEOTIDE SEQUENCE [LARGE SCALE GENOMIC DNA]</scope>
    <source>
        <strain evidence="4 5">CGMCC 4.2132</strain>
    </source>
</reference>
<dbReference type="SUPFAM" id="SSF51735">
    <property type="entry name" value="NAD(P)-binding Rossmann-fold domains"/>
    <property type="match status" value="1"/>
</dbReference>
<keyword evidence="5" id="KW-1185">Reference proteome</keyword>
<dbReference type="Pfam" id="PF00106">
    <property type="entry name" value="adh_short"/>
    <property type="match status" value="1"/>
</dbReference>
<dbReference type="PRINTS" id="PR00080">
    <property type="entry name" value="SDRFAMILY"/>
</dbReference>
<dbReference type="InterPro" id="IPR002347">
    <property type="entry name" value="SDR_fam"/>
</dbReference>
<comment type="similarity">
    <text evidence="1 3">Belongs to the short-chain dehydrogenases/reductases (SDR) family.</text>
</comment>
<dbReference type="InterPro" id="IPR050259">
    <property type="entry name" value="SDR"/>
</dbReference>
<dbReference type="Gene3D" id="3.40.50.720">
    <property type="entry name" value="NAD(P)-binding Rossmann-like Domain"/>
    <property type="match status" value="1"/>
</dbReference>
<sequence>MDLQLSGKRALVTGSSSGLGETIVKLLAAEGAAVVVHGRDEARTAAVAKSIREDGGDATVAIGDLGTDAGADAVEAAVADGGPVDILVNNVGVYNMTMGWANSSPEDWAEIYNVNVISSVRTIQRFVPGMRERGWGRVIQISSVTGESPAASQPHYAATNAARNNLAASLSRELRHSGVTSNSVAAGGILTPAVQDFLVNLGRQNGWGETWQEIEPNLVNALGPNDVGRIGRRREYADLVAFLASPVAGYINGATLRADGGRYDA</sequence>
<dbReference type="GO" id="GO:0016491">
    <property type="term" value="F:oxidoreductase activity"/>
    <property type="evidence" value="ECO:0007669"/>
    <property type="project" value="UniProtKB-KW"/>
</dbReference>
<proteinExistence type="inferred from homology"/>
<dbReference type="OrthoDB" id="9804774at2"/>
<gene>
    <name evidence="4" type="ORF">SAMN05216276_101537</name>
</gene>
<keyword evidence="2" id="KW-0560">Oxidoreductase</keyword>